<keyword evidence="8 14" id="KW-0479">Metal-binding</keyword>
<evidence type="ECO:0000256" key="9">
    <source>
        <dbReference type="ARBA" id="ARBA00022989"/>
    </source>
</evidence>
<keyword evidence="9 14" id="KW-1133">Transmembrane helix</keyword>
<comment type="function">
    <text evidence="14 15">Catalyzes the oxidation of protoporphyrinogen IX to protoporphyrin IX.</text>
</comment>
<organism evidence="16 17">
    <name type="scientific">Propylenella binzhouense</name>
    <dbReference type="NCBI Taxonomy" id="2555902"/>
    <lineage>
        <taxon>Bacteria</taxon>
        <taxon>Pseudomonadati</taxon>
        <taxon>Pseudomonadota</taxon>
        <taxon>Alphaproteobacteria</taxon>
        <taxon>Hyphomicrobiales</taxon>
        <taxon>Propylenellaceae</taxon>
        <taxon>Propylenella</taxon>
    </lineage>
</organism>
<keyword evidence="17" id="KW-1185">Reference proteome</keyword>
<proteinExistence type="inferred from homology"/>
<feature type="binding site" description="axial binding residue" evidence="14">
    <location>
        <position position="8"/>
    </location>
    <ligand>
        <name>heme</name>
        <dbReference type="ChEBI" id="CHEBI:30413"/>
    </ligand>
    <ligandPart>
        <name>Fe</name>
        <dbReference type="ChEBI" id="CHEBI:18248"/>
    </ligandPart>
</feature>
<dbReference type="Pfam" id="PF03653">
    <property type="entry name" value="UPF0093"/>
    <property type="match status" value="1"/>
</dbReference>
<dbReference type="EC" id="1.3.99.-" evidence="14 15"/>
<feature type="transmembrane region" description="Helical" evidence="14">
    <location>
        <begin position="6"/>
        <end position="28"/>
    </location>
</feature>
<comment type="pathway">
    <text evidence="2 14 15">Porphyrin-containing compound metabolism; protoporphyrin-IX biosynthesis; protoporphyrin-IX from protoporphyrinogen-IX: step 1/1.</text>
</comment>
<name>A0A964T3F3_9HYPH</name>
<keyword evidence="10 14" id="KW-0560">Oxidoreductase</keyword>
<reference evidence="16" key="1">
    <citation type="submission" date="2019-03" db="EMBL/GenBank/DDBJ databases">
        <title>Afifella sp. nov., isolated from activated sludge.</title>
        <authorList>
            <person name="Li Q."/>
            <person name="Liu Y."/>
        </authorList>
    </citation>
    <scope>NUCLEOTIDE SEQUENCE</scope>
    <source>
        <strain evidence="16">L72</strain>
    </source>
</reference>
<feature type="transmembrane region" description="Helical" evidence="14">
    <location>
        <begin position="49"/>
        <end position="72"/>
    </location>
</feature>
<dbReference type="AlphaFoldDB" id="A0A964T3F3"/>
<evidence type="ECO:0000313" key="16">
    <source>
        <dbReference type="EMBL" id="MYZ46827.1"/>
    </source>
</evidence>
<comment type="caution">
    <text evidence="16">The sequence shown here is derived from an EMBL/GenBank/DDBJ whole genome shotgun (WGS) entry which is preliminary data.</text>
</comment>
<comment type="similarity">
    <text evidence="3 14 15">Belongs to the HemJ family.</text>
</comment>
<dbReference type="GO" id="GO:0006782">
    <property type="term" value="P:protoporphyrinogen IX biosynthetic process"/>
    <property type="evidence" value="ECO:0007669"/>
    <property type="project" value="UniProtKB-UniRule"/>
</dbReference>
<comment type="catalytic activity">
    <reaction evidence="13 14 15">
        <text>protoporphyrinogen IX + 3 A = protoporphyrin IX + 3 AH2</text>
        <dbReference type="Rhea" id="RHEA:62000"/>
        <dbReference type="ChEBI" id="CHEBI:13193"/>
        <dbReference type="ChEBI" id="CHEBI:17499"/>
        <dbReference type="ChEBI" id="CHEBI:57306"/>
        <dbReference type="ChEBI" id="CHEBI:57307"/>
    </reaction>
</comment>
<keyword evidence="5 14" id="KW-1003">Cell membrane</keyword>
<evidence type="ECO:0000313" key="17">
    <source>
        <dbReference type="Proteomes" id="UP000773614"/>
    </source>
</evidence>
<dbReference type="OrthoDB" id="9800824at2"/>
<evidence type="ECO:0000256" key="14">
    <source>
        <dbReference type="HAMAP-Rule" id="MF_02239"/>
    </source>
</evidence>
<dbReference type="RefSeq" id="WP_161139167.1">
    <property type="nucleotide sequence ID" value="NZ_SPKJ01000006.1"/>
</dbReference>
<dbReference type="PIRSF" id="PIRSF004638">
    <property type="entry name" value="UCP004638"/>
    <property type="match status" value="1"/>
</dbReference>
<evidence type="ECO:0000256" key="11">
    <source>
        <dbReference type="ARBA" id="ARBA00023004"/>
    </source>
</evidence>
<evidence type="ECO:0000256" key="1">
    <source>
        <dbReference type="ARBA" id="ARBA00004651"/>
    </source>
</evidence>
<evidence type="ECO:0000256" key="15">
    <source>
        <dbReference type="PIRNR" id="PIRNR004638"/>
    </source>
</evidence>
<evidence type="ECO:0000256" key="5">
    <source>
        <dbReference type="ARBA" id="ARBA00022475"/>
    </source>
</evidence>
<dbReference type="Proteomes" id="UP000773614">
    <property type="component" value="Unassembled WGS sequence"/>
</dbReference>
<feature type="binding site" description="axial binding residue" evidence="14">
    <location>
        <position position="83"/>
    </location>
    <ligand>
        <name>heme</name>
        <dbReference type="ChEBI" id="CHEBI:30413"/>
    </ligand>
    <ligandPart>
        <name>Fe</name>
        <dbReference type="ChEBI" id="CHEBI:18248"/>
    </ligandPart>
</feature>
<dbReference type="GO" id="GO:0070818">
    <property type="term" value="F:protoporphyrinogen oxidase activity"/>
    <property type="evidence" value="ECO:0007669"/>
    <property type="project" value="UniProtKB-UniRule"/>
</dbReference>
<keyword evidence="7 14" id="KW-0812">Transmembrane</keyword>
<evidence type="ECO:0000256" key="7">
    <source>
        <dbReference type="ARBA" id="ARBA00022692"/>
    </source>
</evidence>
<gene>
    <name evidence="16" type="primary">hemJ</name>
    <name evidence="16" type="ORF">E4O86_03740</name>
</gene>
<evidence type="ECO:0000256" key="13">
    <source>
        <dbReference type="ARBA" id="ARBA00048390"/>
    </source>
</evidence>
<evidence type="ECO:0000256" key="12">
    <source>
        <dbReference type="ARBA" id="ARBA00023136"/>
    </source>
</evidence>
<dbReference type="InterPro" id="IPR005265">
    <property type="entry name" value="HemJ-like"/>
</dbReference>
<dbReference type="PANTHER" id="PTHR40255:SF1">
    <property type="entry name" value="PROTOPORPHYRINOGEN IX OXIDASE"/>
    <property type="match status" value="1"/>
</dbReference>
<keyword evidence="12 14" id="KW-0472">Membrane</keyword>
<keyword evidence="11 14" id="KW-0408">Iron</keyword>
<evidence type="ECO:0000256" key="2">
    <source>
        <dbReference type="ARBA" id="ARBA00005073"/>
    </source>
</evidence>
<accession>A0A964T3F3</accession>
<evidence type="ECO:0000256" key="4">
    <source>
        <dbReference type="ARBA" id="ARBA00017504"/>
    </source>
</evidence>
<dbReference type="HAMAP" id="MF_02239">
    <property type="entry name" value="HemJ"/>
    <property type="match status" value="1"/>
</dbReference>
<dbReference type="EMBL" id="SPKJ01000006">
    <property type="protein sequence ID" value="MYZ46827.1"/>
    <property type="molecule type" value="Genomic_DNA"/>
</dbReference>
<dbReference type="NCBIfam" id="TIGR00701">
    <property type="entry name" value="protoporphyrinogen oxidase HemJ"/>
    <property type="match status" value="1"/>
</dbReference>
<dbReference type="PANTHER" id="PTHR40255">
    <property type="entry name" value="UPF0093 MEMBRANE PROTEIN SLR1790"/>
    <property type="match status" value="1"/>
</dbReference>
<dbReference type="GO" id="GO:0046872">
    <property type="term" value="F:metal ion binding"/>
    <property type="evidence" value="ECO:0007669"/>
    <property type="project" value="UniProtKB-UniRule"/>
</dbReference>
<evidence type="ECO:0000256" key="10">
    <source>
        <dbReference type="ARBA" id="ARBA00023002"/>
    </source>
</evidence>
<keyword evidence="6 14" id="KW-0349">Heme</keyword>
<protein>
    <recommendedName>
        <fullName evidence="4 14">Protoporphyrinogen IX oxidase</fullName>
        <shortName evidence="14">PPO</shortName>
        <ecNumber evidence="14 15">1.3.99.-</ecNumber>
    </recommendedName>
</protein>
<evidence type="ECO:0000256" key="3">
    <source>
        <dbReference type="ARBA" id="ARBA00006501"/>
    </source>
</evidence>
<comment type="cofactor">
    <cofactor evidence="14 15">
        <name>heme b</name>
        <dbReference type="ChEBI" id="CHEBI:60344"/>
    </cofactor>
    <text evidence="14 15">Binds 1 heme b (iron(II)-protoporphyrin IX) group per subunit.</text>
</comment>
<dbReference type="GO" id="GO:0005886">
    <property type="term" value="C:plasma membrane"/>
    <property type="evidence" value="ECO:0007669"/>
    <property type="project" value="UniProtKB-SubCell"/>
</dbReference>
<feature type="transmembrane region" description="Helical" evidence="14">
    <location>
        <begin position="78"/>
        <end position="97"/>
    </location>
</feature>
<comment type="subcellular location">
    <subcellularLocation>
        <location evidence="1 14">Cell membrane</location>
        <topology evidence="1 14">Multi-pass membrane protein</topology>
    </subcellularLocation>
</comment>
<evidence type="ECO:0000256" key="6">
    <source>
        <dbReference type="ARBA" id="ARBA00022617"/>
    </source>
</evidence>
<evidence type="ECO:0000256" key="8">
    <source>
        <dbReference type="ARBA" id="ARBA00022723"/>
    </source>
</evidence>
<comment type="subunit">
    <text evidence="14">Homodimer.</text>
</comment>
<feature type="transmembrane region" description="Helical" evidence="14">
    <location>
        <begin position="118"/>
        <end position="136"/>
    </location>
</feature>
<sequence>MLWVKSAHIISIISWMAALLYLPRLLVYHCEAPPGSAASETFKIMERRLLKAIANPAMAASWIFGLWMALLIQPWTEIWFWLKVACVVGLSTFHSLLAGWVRTFADDRNKRPARFFRMANEVPTLIMIAIVVLVVVKPF</sequence>